<name>A0A1E3G298_9BACT</name>
<dbReference type="STRING" id="1008305.A4H02_08980"/>
<keyword evidence="2" id="KW-0645">Protease</keyword>
<dbReference type="Proteomes" id="UP000094570">
    <property type="component" value="Unassembled WGS sequence"/>
</dbReference>
<dbReference type="GO" id="GO:0005829">
    <property type="term" value="C:cytosol"/>
    <property type="evidence" value="ECO:0007669"/>
    <property type="project" value="TreeGrafter"/>
</dbReference>
<dbReference type="Pfam" id="PF19290">
    <property type="entry name" value="PmbA_TldD_2nd"/>
    <property type="match status" value="1"/>
</dbReference>
<evidence type="ECO:0000259" key="5">
    <source>
        <dbReference type="Pfam" id="PF01523"/>
    </source>
</evidence>
<dbReference type="SUPFAM" id="SSF111283">
    <property type="entry name" value="Putative modulator of DNA gyrase, PmbA/TldD"/>
    <property type="match status" value="1"/>
</dbReference>
<dbReference type="Pfam" id="PF01523">
    <property type="entry name" value="PmbA_TldD_1st"/>
    <property type="match status" value="1"/>
</dbReference>
<dbReference type="EMBL" id="LWAF01000020">
    <property type="protein sequence ID" value="ODN29778.1"/>
    <property type="molecule type" value="Genomic_DNA"/>
</dbReference>
<keyword evidence="3" id="KW-0378">Hydrolase</keyword>
<dbReference type="RefSeq" id="WP_069293842.1">
    <property type="nucleotide sequence ID" value="NZ_CP140110.1"/>
</dbReference>
<organism evidence="8 9">
    <name type="scientific">Fervidobacterium thailandense</name>
    <dbReference type="NCBI Taxonomy" id="1008305"/>
    <lineage>
        <taxon>Bacteria</taxon>
        <taxon>Thermotogati</taxon>
        <taxon>Thermotogota</taxon>
        <taxon>Thermotogae</taxon>
        <taxon>Thermotogales</taxon>
        <taxon>Fervidobacteriaceae</taxon>
        <taxon>Fervidobacterium</taxon>
    </lineage>
</organism>
<keyword evidence="9" id="KW-1185">Reference proteome</keyword>
<comment type="similarity">
    <text evidence="1">Belongs to the peptidase U62 family.</text>
</comment>
<reference evidence="9" key="1">
    <citation type="submission" date="2016-04" db="EMBL/GenBank/DDBJ databases">
        <title>The genome sequence project of a novel Fervidobacterium isolate from a hot spring in Thailand.</title>
        <authorList>
            <person name="Gonzalez J.M."/>
            <person name="Cuecas A."/>
            <person name="Kanoksilapatham W."/>
        </authorList>
    </citation>
    <scope>NUCLEOTIDE SEQUENCE [LARGE SCALE GENOMIC DNA]</scope>
    <source>
        <strain evidence="9">FC2004</strain>
    </source>
</reference>
<dbReference type="InterPro" id="IPR036059">
    <property type="entry name" value="TldD/PmbA_sf"/>
</dbReference>
<dbReference type="Pfam" id="PF19289">
    <property type="entry name" value="PmbA_TldD_3rd"/>
    <property type="match status" value="1"/>
</dbReference>
<sequence>MIEKFDRVLVEELIGTVLRYGGDFAEIFVEDRYSTEIELRNGSVEQARTGRMFGVGIRGFLGDKAIYAYTNDLSRENLLQVAKRVGEALGEVKLKDFVLNFDVRELKNRHVALLKPEEVRKDVKVGYMKRAYEAAKRYSPTIVQVQVRYWDYDQKVLIANSEGVYVTDNRVKTRLMITAVAAKDGQMETGFYGPGAGMGPEFLERIDVEQAGIRAARIAVRMVDAEPAPAGRMTVVISNEFGGVIFHEAVGHALEASSVARGMSVFAGKLGQQIAAPCVSAVDDATIPNGWGSANVDDEGTPTQRTLLIENGILKGYLIDKLGSRRMGMPSTGSGRRQDYTFAPTSRMSNTFILPGDYHPEEIIASVEYGLYAKTMGGGSVNPATGEFNFAVNEGYLIEKGKITKPVKGATLIGKGFEVIQNIEMVGNDVARGQGMCGSYSGSIPADVGQPTIKVRDILVGGRNK</sequence>
<keyword evidence="4" id="KW-0482">Metalloprotease</keyword>
<feature type="domain" description="Metalloprotease TldD/E C-terminal" evidence="6">
    <location>
        <begin position="231"/>
        <end position="462"/>
    </location>
</feature>
<proteinExistence type="inferred from homology"/>
<evidence type="ECO:0000259" key="6">
    <source>
        <dbReference type="Pfam" id="PF19289"/>
    </source>
</evidence>
<dbReference type="AlphaFoldDB" id="A0A1E3G298"/>
<feature type="domain" description="Metalloprotease TldD/E central" evidence="7">
    <location>
        <begin position="115"/>
        <end position="222"/>
    </location>
</feature>
<dbReference type="PANTHER" id="PTHR30624:SF4">
    <property type="entry name" value="METALLOPROTEASE TLDD"/>
    <property type="match status" value="1"/>
</dbReference>
<evidence type="ECO:0000256" key="1">
    <source>
        <dbReference type="ARBA" id="ARBA00005836"/>
    </source>
</evidence>
<dbReference type="GO" id="GO:0008237">
    <property type="term" value="F:metallopeptidase activity"/>
    <property type="evidence" value="ECO:0007669"/>
    <property type="project" value="UniProtKB-KW"/>
</dbReference>
<dbReference type="GO" id="GO:0006508">
    <property type="term" value="P:proteolysis"/>
    <property type="evidence" value="ECO:0007669"/>
    <property type="project" value="UniProtKB-KW"/>
</dbReference>
<evidence type="ECO:0000256" key="4">
    <source>
        <dbReference type="ARBA" id="ARBA00023049"/>
    </source>
</evidence>
<gene>
    <name evidence="8" type="ORF">A4H02_08980</name>
</gene>
<dbReference type="InterPro" id="IPR051463">
    <property type="entry name" value="Peptidase_U62_metallo"/>
</dbReference>
<dbReference type="Gene3D" id="3.30.2290.10">
    <property type="entry name" value="PmbA/TldD superfamily"/>
    <property type="match status" value="1"/>
</dbReference>
<comment type="caution">
    <text evidence="8">The sequence shown here is derived from an EMBL/GenBank/DDBJ whole genome shotgun (WGS) entry which is preliminary data.</text>
</comment>
<dbReference type="FunFam" id="3.30.2290.10:FF:000003">
    <property type="entry name" value="Zinc-dependent protease, TldD/PmbA family"/>
    <property type="match status" value="1"/>
</dbReference>
<feature type="domain" description="Metalloprotease TldD/E N-terminal" evidence="5">
    <location>
        <begin position="25"/>
        <end position="87"/>
    </location>
</feature>
<dbReference type="OrthoDB" id="9803213at2"/>
<evidence type="ECO:0000313" key="8">
    <source>
        <dbReference type="EMBL" id="ODN29778.1"/>
    </source>
</evidence>
<dbReference type="InterPro" id="IPR035068">
    <property type="entry name" value="TldD/PmbA_N"/>
</dbReference>
<evidence type="ECO:0000259" key="7">
    <source>
        <dbReference type="Pfam" id="PF19290"/>
    </source>
</evidence>
<dbReference type="InterPro" id="IPR002510">
    <property type="entry name" value="Metalloprtase-TldD/E_N"/>
</dbReference>
<dbReference type="InterPro" id="IPR045570">
    <property type="entry name" value="Metalloprtase-TldD/E_cen_dom"/>
</dbReference>
<dbReference type="PIRSF" id="PIRSF004919">
    <property type="entry name" value="TldD"/>
    <property type="match status" value="1"/>
</dbReference>
<dbReference type="PANTHER" id="PTHR30624">
    <property type="entry name" value="UNCHARACTERIZED PROTEIN TLDD AND PMBA"/>
    <property type="match status" value="1"/>
</dbReference>
<evidence type="ECO:0000313" key="9">
    <source>
        <dbReference type="Proteomes" id="UP000094570"/>
    </source>
</evidence>
<accession>A0A1E3G298</accession>
<evidence type="ECO:0000256" key="2">
    <source>
        <dbReference type="ARBA" id="ARBA00022670"/>
    </source>
</evidence>
<evidence type="ECO:0000256" key="3">
    <source>
        <dbReference type="ARBA" id="ARBA00022801"/>
    </source>
</evidence>
<dbReference type="InterPro" id="IPR025502">
    <property type="entry name" value="TldD"/>
</dbReference>
<protein>
    <submittedName>
        <fullName evidence="8">Peptidase C69</fullName>
    </submittedName>
</protein>
<dbReference type="InterPro" id="IPR045569">
    <property type="entry name" value="Metalloprtase-TldD/E_C"/>
</dbReference>